<reference evidence="2 3" key="1">
    <citation type="submission" date="2017-12" db="EMBL/GenBank/DDBJ databases">
        <title>The genome sequence of Caulobacter flavus CGMCC1 15093.</title>
        <authorList>
            <person name="Gao J."/>
            <person name="Mao X."/>
            <person name="Sun J."/>
        </authorList>
    </citation>
    <scope>NUCLEOTIDE SEQUENCE [LARGE SCALE GENOMIC DNA]</scope>
    <source>
        <strain evidence="2 3">CGMCC1 15093</strain>
    </source>
</reference>
<sequence length="303" mass="34767">MGNDPLEYKYVAYIDEAGDPGVKKVKPIDKPGSSEWLMVSAVVMAAHREAEVDGWGADLLTAMDSRQMREVHFAKLSPYRKLLACKHVARLPVRCFVVASNKQNMKGWRNPFAEKIPSDNWFYCWMTRLLLERVTHWVEQRSLREYGSVQKVKLVFSERGGLSYEQLNAYYQWLRYKGENQKLALGNIVYETIDMRLLEVHNHSGHEGLKLPDIVASAFFKAADIHDTRGCDPQFALALRNRMARWPDTTSGQFAGYGVKLMPSLGRLVTRTDPQQLTVFRDYGYPRQWWRDGGPQAVFSAAE</sequence>
<proteinExistence type="predicted"/>
<organism evidence="2 3">
    <name type="scientific">Caulobacter flavus</name>
    <dbReference type="NCBI Taxonomy" id="1679497"/>
    <lineage>
        <taxon>Bacteria</taxon>
        <taxon>Pseudomonadati</taxon>
        <taxon>Pseudomonadota</taxon>
        <taxon>Alphaproteobacteria</taxon>
        <taxon>Caulobacterales</taxon>
        <taxon>Caulobacteraceae</taxon>
        <taxon>Caulobacter</taxon>
    </lineage>
</organism>
<name>A0A2N5CTU5_9CAUL</name>
<evidence type="ECO:0000313" key="3">
    <source>
        <dbReference type="Proteomes" id="UP000234483"/>
    </source>
</evidence>
<evidence type="ECO:0000313" key="2">
    <source>
        <dbReference type="EMBL" id="PLR15729.1"/>
    </source>
</evidence>
<dbReference type="Proteomes" id="UP000281192">
    <property type="component" value="Chromosome"/>
</dbReference>
<dbReference type="OrthoDB" id="9792394at2"/>
<dbReference type="KEGG" id="cfh:C1707_05920"/>
<dbReference type="EMBL" id="CP026100">
    <property type="protein sequence ID" value="AYV45827.1"/>
    <property type="molecule type" value="Genomic_DNA"/>
</dbReference>
<keyword evidence="4" id="KW-1185">Reference proteome</keyword>
<evidence type="ECO:0000313" key="4">
    <source>
        <dbReference type="Proteomes" id="UP000281192"/>
    </source>
</evidence>
<dbReference type="EMBL" id="PJRQ01000022">
    <property type="protein sequence ID" value="PLR15729.1"/>
    <property type="molecule type" value="Genomic_DNA"/>
</dbReference>
<dbReference type="Proteomes" id="UP000234483">
    <property type="component" value="Unassembled WGS sequence"/>
</dbReference>
<accession>A0A2N5CTU5</accession>
<gene>
    <name evidence="1" type="ORF">C1707_05920</name>
    <name evidence="2" type="ORF">CFHF_11560</name>
</gene>
<evidence type="ECO:0000313" key="1">
    <source>
        <dbReference type="EMBL" id="AYV45827.1"/>
    </source>
</evidence>
<protein>
    <submittedName>
        <fullName evidence="2">DUF3800 domain-containing protein</fullName>
    </submittedName>
</protein>
<dbReference type="AlphaFoldDB" id="A0A2N5CTU5"/>
<reference evidence="1 4" key="2">
    <citation type="submission" date="2018-01" db="EMBL/GenBank/DDBJ databases">
        <title>Complete genome sequence of Caulobacter flavus RHGG3.</title>
        <authorList>
            <person name="Yang E."/>
        </authorList>
    </citation>
    <scope>NUCLEOTIDE SEQUENCE [LARGE SCALE GENOMIC DNA]</scope>
    <source>
        <strain evidence="1 4">RHGG3</strain>
    </source>
</reference>